<evidence type="ECO:0000313" key="1">
    <source>
        <dbReference type="EMBL" id="MEJ8640011.1"/>
    </source>
</evidence>
<dbReference type="EMBL" id="JBBKAJ010000038">
    <property type="protein sequence ID" value="MEJ8640011.1"/>
    <property type="molecule type" value="Genomic_DNA"/>
</dbReference>
<keyword evidence="2" id="KW-1185">Reference proteome</keyword>
<comment type="caution">
    <text evidence="1">The sequence shown here is derived from an EMBL/GenBank/DDBJ whole genome shotgun (WGS) entry which is preliminary data.</text>
</comment>
<gene>
    <name evidence="1" type="ORF">WKI67_42685</name>
</gene>
<evidence type="ECO:0000313" key="2">
    <source>
        <dbReference type="Proteomes" id="UP001377168"/>
    </source>
</evidence>
<proteinExistence type="predicted"/>
<reference evidence="1" key="1">
    <citation type="submission" date="2024-03" db="EMBL/GenBank/DDBJ databases">
        <title>Novel Streptomyces species of biotechnological and ecological value are a feature of Machair soil.</title>
        <authorList>
            <person name="Prole J.R."/>
            <person name="Goodfellow M."/>
            <person name="Allenby N."/>
            <person name="Ward A.C."/>
        </authorList>
    </citation>
    <scope>NUCLEOTIDE SEQUENCE</scope>
    <source>
        <strain evidence="1">MS2.AVA.5</strain>
    </source>
</reference>
<accession>A0ACC6Q8N8</accession>
<organism evidence="1 2">
    <name type="scientific">Streptomyces achmelvichensis</name>
    <dbReference type="NCBI Taxonomy" id="3134111"/>
    <lineage>
        <taxon>Bacteria</taxon>
        <taxon>Bacillati</taxon>
        <taxon>Actinomycetota</taxon>
        <taxon>Actinomycetes</taxon>
        <taxon>Kitasatosporales</taxon>
        <taxon>Streptomycetaceae</taxon>
        <taxon>Streptomyces</taxon>
    </lineage>
</organism>
<sequence length="169" mass="17993">MTNSRIAPVTDWTARALLAAADAVASRTRLPNPIVLSRITLAALAVPAVSGADFYHFISEAAHDRGFVWGRCAECGAELGENPDDEWPLCGDCEPWMCACAFENLAAATDCGGCHLTRAGQGEPMPPCACGCDPAPGRYGDFDTESSVSRQHFIDTCRFLRPGEILTTG</sequence>
<dbReference type="Proteomes" id="UP001377168">
    <property type="component" value="Unassembled WGS sequence"/>
</dbReference>
<name>A0ACC6Q8N8_9ACTN</name>
<protein>
    <submittedName>
        <fullName evidence="1">Uncharacterized protein</fullName>
    </submittedName>
</protein>